<dbReference type="EMBL" id="FJOG01000019">
    <property type="protein sequence ID" value="CZR61899.1"/>
    <property type="molecule type" value="Genomic_DNA"/>
</dbReference>
<dbReference type="AlphaFoldDB" id="A0A1L7XA51"/>
<dbReference type="InterPro" id="IPR036188">
    <property type="entry name" value="FAD/NAD-bd_sf"/>
</dbReference>
<dbReference type="STRING" id="576137.A0A1L7XA51"/>
<keyword evidence="2" id="KW-0285">Flavoprotein</keyword>
<dbReference type="SUPFAM" id="SSF54373">
    <property type="entry name" value="FAD-linked reductases, C-terminal domain"/>
    <property type="match status" value="1"/>
</dbReference>
<dbReference type="PANTHER" id="PTHR13789">
    <property type="entry name" value="MONOOXYGENASE"/>
    <property type="match status" value="1"/>
</dbReference>
<evidence type="ECO:0000256" key="2">
    <source>
        <dbReference type="ARBA" id="ARBA00022630"/>
    </source>
</evidence>
<sequence>MPSQSGWRPLDMAVVGGGIGGLSAAVALRRAGHKVTIYERADYAGEVGASVSCAANGTKWLREWGVDIPKADPVVLRKLIRRDWKTGEPDSVYDLGDYEEKWGDVYNMFHRQYMHATLMESAVGKDGKGFPAKLIVNHQCSELDTQTGTITFTNGNTASHEVVIGADGIGSAVRGLIGITPERRAADASCLHANVDTAEAVKLGLVDYSQNSALEYWGGLNTHYKIVLSPCNGGSLLSYYCFFPREKGDYSNQNWNAESTVEELLAPFPDLDPQVKAHLSIGKDVRPWRLWVHKPYPWWQKGVVCVIGDAAHPMMPDQSQGACMAIEDAACLGIVFGEKYFNGDISECLQTYERVRMPRATRVQAAAAKARENINERIGFSSNTDSAVYKVSDEMEKLTIEEMNAYDMHADVAKNFCYRFW</sequence>
<evidence type="ECO:0000256" key="1">
    <source>
        <dbReference type="ARBA" id="ARBA00007992"/>
    </source>
</evidence>
<dbReference type="PRINTS" id="PR00420">
    <property type="entry name" value="RNGMNOXGNASE"/>
</dbReference>
<feature type="domain" description="FAD-binding" evidence="6">
    <location>
        <begin position="11"/>
        <end position="364"/>
    </location>
</feature>
<evidence type="ECO:0000313" key="8">
    <source>
        <dbReference type="Proteomes" id="UP000184330"/>
    </source>
</evidence>
<protein>
    <submittedName>
        <fullName evidence="7">Related to salicylate 1-monooxygenase</fullName>
    </submittedName>
</protein>
<dbReference type="Gene3D" id="3.50.50.60">
    <property type="entry name" value="FAD/NAD(P)-binding domain"/>
    <property type="match status" value="1"/>
</dbReference>
<dbReference type="Proteomes" id="UP000184330">
    <property type="component" value="Unassembled WGS sequence"/>
</dbReference>
<dbReference type="FunFam" id="3.50.50.60:FF:000201">
    <property type="entry name" value="Salicylate hydroxylase protein"/>
    <property type="match status" value="1"/>
</dbReference>
<dbReference type="InterPro" id="IPR002938">
    <property type="entry name" value="FAD-bd"/>
</dbReference>
<evidence type="ECO:0000256" key="4">
    <source>
        <dbReference type="ARBA" id="ARBA00023002"/>
    </source>
</evidence>
<keyword evidence="3" id="KW-0274">FAD</keyword>
<proteinExistence type="inferred from homology"/>
<name>A0A1L7XA51_9HELO</name>
<keyword evidence="8" id="KW-1185">Reference proteome</keyword>
<dbReference type="Pfam" id="PF01494">
    <property type="entry name" value="FAD_binding_3"/>
    <property type="match status" value="1"/>
</dbReference>
<gene>
    <name evidence="7" type="ORF">PAC_11796</name>
</gene>
<keyword evidence="4" id="KW-0560">Oxidoreductase</keyword>
<organism evidence="7 8">
    <name type="scientific">Phialocephala subalpina</name>
    <dbReference type="NCBI Taxonomy" id="576137"/>
    <lineage>
        <taxon>Eukaryota</taxon>
        <taxon>Fungi</taxon>
        <taxon>Dikarya</taxon>
        <taxon>Ascomycota</taxon>
        <taxon>Pezizomycotina</taxon>
        <taxon>Leotiomycetes</taxon>
        <taxon>Helotiales</taxon>
        <taxon>Mollisiaceae</taxon>
        <taxon>Phialocephala</taxon>
        <taxon>Phialocephala fortinii species complex</taxon>
    </lineage>
</organism>
<evidence type="ECO:0000256" key="3">
    <source>
        <dbReference type="ARBA" id="ARBA00022827"/>
    </source>
</evidence>
<evidence type="ECO:0000313" key="7">
    <source>
        <dbReference type="EMBL" id="CZR61899.1"/>
    </source>
</evidence>
<dbReference type="GO" id="GO:0071949">
    <property type="term" value="F:FAD binding"/>
    <property type="evidence" value="ECO:0007669"/>
    <property type="project" value="InterPro"/>
</dbReference>
<dbReference type="SUPFAM" id="SSF51905">
    <property type="entry name" value="FAD/NAD(P)-binding domain"/>
    <property type="match status" value="1"/>
</dbReference>
<dbReference type="GO" id="GO:0004497">
    <property type="term" value="F:monooxygenase activity"/>
    <property type="evidence" value="ECO:0007669"/>
    <property type="project" value="UniProtKB-KW"/>
</dbReference>
<dbReference type="InterPro" id="IPR050493">
    <property type="entry name" value="FAD-dep_Monooxygenase_BioMet"/>
</dbReference>
<evidence type="ECO:0000259" key="6">
    <source>
        <dbReference type="Pfam" id="PF01494"/>
    </source>
</evidence>
<keyword evidence="5 7" id="KW-0503">Monooxygenase</keyword>
<dbReference type="PANTHER" id="PTHR13789:SF172">
    <property type="entry name" value="HYDROXYLASE, PUTATIVE (AFU_ORTHOLOGUE AFUA_1G12410)-RELATED"/>
    <property type="match status" value="1"/>
</dbReference>
<reference evidence="7 8" key="1">
    <citation type="submission" date="2016-03" db="EMBL/GenBank/DDBJ databases">
        <authorList>
            <person name="Ploux O."/>
        </authorList>
    </citation>
    <scope>NUCLEOTIDE SEQUENCE [LARGE SCALE GENOMIC DNA]</scope>
    <source>
        <strain evidence="7 8">UAMH 11012</strain>
    </source>
</reference>
<comment type="similarity">
    <text evidence="1">Belongs to the paxM FAD-dependent monooxygenase family.</text>
</comment>
<evidence type="ECO:0000256" key="5">
    <source>
        <dbReference type="ARBA" id="ARBA00023033"/>
    </source>
</evidence>
<dbReference type="OrthoDB" id="417877at2759"/>
<accession>A0A1L7XA51</accession>